<keyword evidence="2 4" id="KW-0819">tRNA processing</keyword>
<evidence type="ECO:0000313" key="9">
    <source>
        <dbReference type="EMBL" id="KJZ81887.1"/>
    </source>
</evidence>
<dbReference type="PATRIC" id="fig|556287.8.peg.598"/>
<dbReference type="EC" id="5.4.99.12" evidence="4"/>
<dbReference type="InterPro" id="IPR020103">
    <property type="entry name" value="PsdUridine_synth_cat_dom_sf"/>
</dbReference>
<dbReference type="FunFam" id="3.30.70.580:FF:000001">
    <property type="entry name" value="tRNA pseudouridine synthase A"/>
    <property type="match status" value="1"/>
</dbReference>
<dbReference type="CDD" id="cd02570">
    <property type="entry name" value="PseudoU_synth_EcTruA"/>
    <property type="match status" value="1"/>
</dbReference>
<dbReference type="RefSeq" id="WP_034441940.1">
    <property type="nucleotide sequence ID" value="NZ_JMTK01000002.1"/>
</dbReference>
<evidence type="ECO:0000256" key="7">
    <source>
        <dbReference type="RuleBase" id="RU003792"/>
    </source>
</evidence>
<proteinExistence type="inferred from homology"/>
<dbReference type="AlphaFoldDB" id="A0A095A0C2"/>
<dbReference type="PIRSF" id="PIRSF001430">
    <property type="entry name" value="tRNA_psdUrid_synth"/>
    <property type="match status" value="1"/>
</dbReference>
<evidence type="ECO:0000256" key="3">
    <source>
        <dbReference type="ARBA" id="ARBA00023235"/>
    </source>
</evidence>
<dbReference type="NCBIfam" id="TIGR00071">
    <property type="entry name" value="hisT_truA"/>
    <property type="match status" value="1"/>
</dbReference>
<feature type="active site" description="Nucleophile" evidence="4 5">
    <location>
        <position position="52"/>
    </location>
</feature>
<dbReference type="InterPro" id="IPR020094">
    <property type="entry name" value="TruA/RsuA/RluB/E/F_N"/>
</dbReference>
<evidence type="ECO:0000256" key="4">
    <source>
        <dbReference type="HAMAP-Rule" id="MF_00171"/>
    </source>
</evidence>
<feature type="binding site" evidence="4 6">
    <location>
        <position position="112"/>
    </location>
    <ligand>
        <name>substrate</name>
    </ligand>
</feature>
<dbReference type="Gene3D" id="3.30.70.580">
    <property type="entry name" value="Pseudouridine synthase I, catalytic domain, N-terminal subdomain"/>
    <property type="match status" value="1"/>
</dbReference>
<keyword evidence="10" id="KW-1185">Reference proteome</keyword>
<feature type="domain" description="Pseudouridine synthase I TruA alpha/beta" evidence="8">
    <location>
        <begin position="7"/>
        <end position="105"/>
    </location>
</feature>
<comment type="catalytic activity">
    <reaction evidence="4 7">
        <text>uridine(38/39/40) in tRNA = pseudouridine(38/39/40) in tRNA</text>
        <dbReference type="Rhea" id="RHEA:22376"/>
        <dbReference type="Rhea" id="RHEA-COMP:10085"/>
        <dbReference type="Rhea" id="RHEA-COMP:10087"/>
        <dbReference type="ChEBI" id="CHEBI:65314"/>
        <dbReference type="ChEBI" id="CHEBI:65315"/>
        <dbReference type="EC" id="5.4.99.12"/>
    </reaction>
</comment>
<dbReference type="HAMAP" id="MF_00171">
    <property type="entry name" value="TruA"/>
    <property type="match status" value="1"/>
</dbReference>
<dbReference type="PANTHER" id="PTHR11142">
    <property type="entry name" value="PSEUDOURIDYLATE SYNTHASE"/>
    <property type="match status" value="1"/>
</dbReference>
<evidence type="ECO:0000259" key="8">
    <source>
        <dbReference type="Pfam" id="PF01416"/>
    </source>
</evidence>
<comment type="caution">
    <text evidence="9">The sequence shown here is derived from an EMBL/GenBank/DDBJ whole genome shotgun (WGS) entry which is preliminary data.</text>
</comment>
<dbReference type="GO" id="GO:0016829">
    <property type="term" value="F:lyase activity"/>
    <property type="evidence" value="ECO:0007669"/>
    <property type="project" value="UniProtKB-KW"/>
</dbReference>
<keyword evidence="9" id="KW-0456">Lyase</keyword>
<dbReference type="EMBL" id="JMTK01000002">
    <property type="protein sequence ID" value="KJZ81887.1"/>
    <property type="molecule type" value="Genomic_DNA"/>
</dbReference>
<evidence type="ECO:0000313" key="10">
    <source>
        <dbReference type="Proteomes" id="UP000033731"/>
    </source>
</evidence>
<dbReference type="InterPro" id="IPR020097">
    <property type="entry name" value="PsdUridine_synth_TruA_a/b_dom"/>
</dbReference>
<comment type="caution">
    <text evidence="4">Lacks conserved residue(s) required for the propagation of feature annotation.</text>
</comment>
<name>A0A095A0C2_9HYPH</name>
<dbReference type="InterPro" id="IPR020095">
    <property type="entry name" value="PsdUridine_synth_TruA_C"/>
</dbReference>
<keyword evidence="3 4" id="KW-0413">Isomerase</keyword>
<sequence>MIRYCLIIEYDGSGYVGWQRQKNGVSIQGEIEKAIFLVTGESMTVYGAGRTDSGVHALRQVAHFDLVREWIPEKLCKALNAHLKISNAISILELCVVDEKFHARFSAIRRSYLYRIITRQAPLALEKGRAWWFPKDLDCEMMRVAAQHLIGKHDFTTFRSVQCQALSPIRTIDRLDINRLGDMIEIRVVARSFLHTQIRSFVGSLKLVGDGKWTSDDLQKALKAQDRKACGPLSPSEGLYFDSVEYS</sequence>
<feature type="domain" description="Pseudouridine synthase I TruA alpha/beta" evidence="8">
    <location>
        <begin position="145"/>
        <end position="247"/>
    </location>
</feature>
<protein>
    <recommendedName>
        <fullName evidence="4">tRNA pseudouridine synthase A</fullName>
        <ecNumber evidence="4">5.4.99.12</ecNumber>
    </recommendedName>
    <alternativeName>
        <fullName evidence="4">tRNA pseudouridine(38-40) synthase</fullName>
    </alternativeName>
    <alternativeName>
        <fullName evidence="4">tRNA pseudouridylate synthase I</fullName>
    </alternativeName>
    <alternativeName>
        <fullName evidence="4">tRNA-uridine isomerase I</fullName>
    </alternativeName>
</protein>
<dbReference type="Gene3D" id="3.30.70.660">
    <property type="entry name" value="Pseudouridine synthase I, catalytic domain, C-terminal subdomain"/>
    <property type="match status" value="1"/>
</dbReference>
<dbReference type="Proteomes" id="UP000033731">
    <property type="component" value="Unassembled WGS sequence"/>
</dbReference>
<dbReference type="SUPFAM" id="SSF55120">
    <property type="entry name" value="Pseudouridine synthase"/>
    <property type="match status" value="1"/>
</dbReference>
<dbReference type="GO" id="GO:0160147">
    <property type="term" value="F:tRNA pseudouridine(38-40) synthase activity"/>
    <property type="evidence" value="ECO:0007669"/>
    <property type="project" value="UniProtKB-EC"/>
</dbReference>
<evidence type="ECO:0000256" key="1">
    <source>
        <dbReference type="ARBA" id="ARBA00009375"/>
    </source>
</evidence>
<organism evidence="9 10">
    <name type="scientific">Candidatus Liberibacter solanacearum</name>
    <dbReference type="NCBI Taxonomy" id="556287"/>
    <lineage>
        <taxon>Bacteria</taxon>
        <taxon>Pseudomonadati</taxon>
        <taxon>Pseudomonadota</taxon>
        <taxon>Alphaproteobacteria</taxon>
        <taxon>Hyphomicrobiales</taxon>
        <taxon>Rhizobiaceae</taxon>
        <taxon>Liberibacter</taxon>
    </lineage>
</organism>
<gene>
    <name evidence="4" type="primary">truA</name>
    <name evidence="9" type="ORF">DJ66_0615</name>
</gene>
<dbReference type="PANTHER" id="PTHR11142:SF0">
    <property type="entry name" value="TRNA PSEUDOURIDINE SYNTHASE-LIKE 1"/>
    <property type="match status" value="1"/>
</dbReference>
<comment type="subunit">
    <text evidence="4">Homodimer.</text>
</comment>
<reference evidence="9 10" key="1">
    <citation type="journal article" date="2015" name="Phytopathology">
        <title>Genomes of Candidatus Liberibacter solanacearum haplotype A from New Zealand and the USA suggest significant genome plasticity in the species.</title>
        <authorList>
            <person name="Thompson S.M."/>
            <person name="Johnson C.P."/>
            <person name="Lu A.Y."/>
            <person name="Frampton R.A."/>
            <person name="Sullivan K.L."/>
            <person name="Fiers M.W."/>
            <person name="Crowhurst R.N."/>
            <person name="Pitman A.R."/>
            <person name="Scott I."/>
            <person name="Gudmestad N.C."/>
            <person name="Smith G.R."/>
        </authorList>
    </citation>
    <scope>NUCLEOTIDE SEQUENCE [LARGE SCALE GENOMIC DNA]</scope>
    <source>
        <strain evidence="9 10">LsoNZ1</strain>
    </source>
</reference>
<dbReference type="InterPro" id="IPR001406">
    <property type="entry name" value="PsdUridine_synth_TruA"/>
</dbReference>
<comment type="function">
    <text evidence="4">Formation of pseudouridine at positions 38, 39 and 40 in the anticodon stem and loop of transfer RNAs.</text>
</comment>
<accession>A0A095A0C2</accession>
<dbReference type="Pfam" id="PF01416">
    <property type="entry name" value="PseudoU_synth_1"/>
    <property type="match status" value="2"/>
</dbReference>
<evidence type="ECO:0000256" key="6">
    <source>
        <dbReference type="PIRSR" id="PIRSR001430-2"/>
    </source>
</evidence>
<dbReference type="GO" id="GO:0031119">
    <property type="term" value="P:tRNA pseudouridine synthesis"/>
    <property type="evidence" value="ECO:0007669"/>
    <property type="project" value="UniProtKB-UniRule"/>
</dbReference>
<evidence type="ECO:0000256" key="5">
    <source>
        <dbReference type="PIRSR" id="PIRSR001430-1"/>
    </source>
</evidence>
<comment type="similarity">
    <text evidence="1 4 7">Belongs to the tRNA pseudouridine synthase TruA family.</text>
</comment>
<dbReference type="GO" id="GO:0003723">
    <property type="term" value="F:RNA binding"/>
    <property type="evidence" value="ECO:0007669"/>
    <property type="project" value="InterPro"/>
</dbReference>
<evidence type="ECO:0000256" key="2">
    <source>
        <dbReference type="ARBA" id="ARBA00022694"/>
    </source>
</evidence>